<dbReference type="Proteomes" id="UP001208570">
    <property type="component" value="Unassembled WGS sequence"/>
</dbReference>
<evidence type="ECO:0000313" key="2">
    <source>
        <dbReference type="EMBL" id="KAK2149727.1"/>
    </source>
</evidence>
<sequence length="218" mass="24336">MTFIVNRPTTFANLTNPHTQPPFTPLTVPQRPAPLLPPPIPIEAVKITPQRSNSLRCRSFAELYPVQDFALNRRTIVKVPAHFQLQTTPPNTGTSPQSQNLVLAKRQPMVGYVLDMITEGQKYVVNKGESIILVCDFSAEHYNLFDYPVLWTKIQHHEHYQINIMGNLNKPFVDANRFQVSFSSQAPNHRLELFISASPSSTTTSSTSSSSTSSPSSS</sequence>
<evidence type="ECO:0000256" key="1">
    <source>
        <dbReference type="SAM" id="MobiDB-lite"/>
    </source>
</evidence>
<organism evidence="2 3">
    <name type="scientific">Paralvinella palmiformis</name>
    <dbReference type="NCBI Taxonomy" id="53620"/>
    <lineage>
        <taxon>Eukaryota</taxon>
        <taxon>Metazoa</taxon>
        <taxon>Spiralia</taxon>
        <taxon>Lophotrochozoa</taxon>
        <taxon>Annelida</taxon>
        <taxon>Polychaeta</taxon>
        <taxon>Sedentaria</taxon>
        <taxon>Canalipalpata</taxon>
        <taxon>Terebellida</taxon>
        <taxon>Terebelliformia</taxon>
        <taxon>Alvinellidae</taxon>
        <taxon>Paralvinella</taxon>
    </lineage>
</organism>
<accession>A0AAD9JAQ4</accession>
<dbReference type="AlphaFoldDB" id="A0AAD9JAQ4"/>
<gene>
    <name evidence="2" type="ORF">LSH36_439g01023</name>
</gene>
<reference evidence="2" key="1">
    <citation type="journal article" date="2023" name="Mol. Biol. Evol.">
        <title>Third-Generation Sequencing Reveals the Adaptive Role of the Epigenome in Three Deep-Sea Polychaetes.</title>
        <authorList>
            <person name="Perez M."/>
            <person name="Aroh O."/>
            <person name="Sun Y."/>
            <person name="Lan Y."/>
            <person name="Juniper S.K."/>
            <person name="Young C.R."/>
            <person name="Angers B."/>
            <person name="Qian P.Y."/>
        </authorList>
    </citation>
    <scope>NUCLEOTIDE SEQUENCE</scope>
    <source>
        <strain evidence="2">P08H-3</strain>
    </source>
</reference>
<feature type="region of interest" description="Disordered" evidence="1">
    <location>
        <begin position="198"/>
        <end position="218"/>
    </location>
</feature>
<protein>
    <submittedName>
        <fullName evidence="2">Uncharacterized protein</fullName>
    </submittedName>
</protein>
<evidence type="ECO:0000313" key="3">
    <source>
        <dbReference type="Proteomes" id="UP001208570"/>
    </source>
</evidence>
<proteinExistence type="predicted"/>
<comment type="caution">
    <text evidence="2">The sequence shown here is derived from an EMBL/GenBank/DDBJ whole genome shotgun (WGS) entry which is preliminary data.</text>
</comment>
<name>A0AAD9JAQ4_9ANNE</name>
<dbReference type="EMBL" id="JAODUP010000439">
    <property type="protein sequence ID" value="KAK2149727.1"/>
    <property type="molecule type" value="Genomic_DNA"/>
</dbReference>
<keyword evidence="3" id="KW-1185">Reference proteome</keyword>